<dbReference type="KEGG" id="gtt:GUITHDRAFT_154356"/>
<protein>
    <recommendedName>
        <fullName evidence="1">FDX-ACB domain-containing protein</fullName>
    </recommendedName>
</protein>
<dbReference type="PaxDb" id="55529-EKX39733"/>
<feature type="domain" description="FDX-ACB" evidence="1">
    <location>
        <begin position="216"/>
        <end position="319"/>
    </location>
</feature>
<dbReference type="InterPro" id="IPR005121">
    <property type="entry name" value="Fdx_antiC-bd"/>
</dbReference>
<dbReference type="InterPro" id="IPR019446">
    <property type="entry name" value="BMT5-like"/>
</dbReference>
<evidence type="ECO:0000259" key="1">
    <source>
        <dbReference type="PROSITE" id="PS51447"/>
    </source>
</evidence>
<dbReference type="SUPFAM" id="SSF54991">
    <property type="entry name" value="Anticodon-binding domain of PheRS"/>
    <property type="match status" value="1"/>
</dbReference>
<keyword evidence="4" id="KW-1185">Reference proteome</keyword>
<reference evidence="3" key="3">
    <citation type="submission" date="2015-06" db="UniProtKB">
        <authorList>
            <consortium name="EnsemblProtists"/>
        </authorList>
    </citation>
    <scope>IDENTIFICATION</scope>
</reference>
<dbReference type="Pfam" id="PF10354">
    <property type="entry name" value="BMT5-like"/>
    <property type="match status" value="1"/>
</dbReference>
<dbReference type="Gene3D" id="3.30.70.380">
    <property type="entry name" value="Ferrodoxin-fold anticodon-binding domain"/>
    <property type="match status" value="1"/>
</dbReference>
<reference evidence="4" key="2">
    <citation type="submission" date="2012-11" db="EMBL/GenBank/DDBJ databases">
        <authorList>
            <person name="Kuo A."/>
            <person name="Curtis B.A."/>
            <person name="Tanifuji G."/>
            <person name="Burki F."/>
            <person name="Gruber A."/>
            <person name="Irimia M."/>
            <person name="Maruyama S."/>
            <person name="Arias M.C."/>
            <person name="Ball S.G."/>
            <person name="Gile G.H."/>
            <person name="Hirakawa Y."/>
            <person name="Hopkins J.F."/>
            <person name="Rensing S.A."/>
            <person name="Schmutz J."/>
            <person name="Symeonidi A."/>
            <person name="Elias M."/>
            <person name="Eveleigh R.J."/>
            <person name="Herman E.K."/>
            <person name="Klute M.J."/>
            <person name="Nakayama T."/>
            <person name="Obornik M."/>
            <person name="Reyes-Prieto A."/>
            <person name="Armbrust E.V."/>
            <person name="Aves S.J."/>
            <person name="Beiko R.G."/>
            <person name="Coutinho P."/>
            <person name="Dacks J.B."/>
            <person name="Durnford D.G."/>
            <person name="Fast N.M."/>
            <person name="Green B.R."/>
            <person name="Grisdale C."/>
            <person name="Hempe F."/>
            <person name="Henrissat B."/>
            <person name="Hoppner M.P."/>
            <person name="Ishida K.-I."/>
            <person name="Kim E."/>
            <person name="Koreny L."/>
            <person name="Kroth P.G."/>
            <person name="Liu Y."/>
            <person name="Malik S.-B."/>
            <person name="Maier U.G."/>
            <person name="McRose D."/>
            <person name="Mock T."/>
            <person name="Neilson J.A."/>
            <person name="Onodera N.T."/>
            <person name="Poole A.M."/>
            <person name="Pritham E.J."/>
            <person name="Richards T.A."/>
            <person name="Rocap G."/>
            <person name="Roy S.W."/>
            <person name="Sarai C."/>
            <person name="Schaack S."/>
            <person name="Shirato S."/>
            <person name="Slamovits C.H."/>
            <person name="Spencer D.F."/>
            <person name="Suzuki S."/>
            <person name="Worden A.Z."/>
            <person name="Zauner S."/>
            <person name="Barry K."/>
            <person name="Bell C."/>
            <person name="Bharti A.K."/>
            <person name="Crow J.A."/>
            <person name="Grimwood J."/>
            <person name="Kramer R."/>
            <person name="Lindquist E."/>
            <person name="Lucas S."/>
            <person name="Salamov A."/>
            <person name="McFadden G.I."/>
            <person name="Lane C.E."/>
            <person name="Keeling P.J."/>
            <person name="Gray M.W."/>
            <person name="Grigoriev I.V."/>
            <person name="Archibald J.M."/>
        </authorList>
    </citation>
    <scope>NUCLEOTIDE SEQUENCE</scope>
    <source>
        <strain evidence="4">CCMP2712</strain>
    </source>
</reference>
<dbReference type="EMBL" id="JH993037">
    <property type="protein sequence ID" value="EKX39733.1"/>
    <property type="molecule type" value="Genomic_DNA"/>
</dbReference>
<dbReference type="PANTHER" id="PTHR11538">
    <property type="entry name" value="PHENYLALANYL-TRNA SYNTHETASE"/>
    <property type="match status" value="1"/>
</dbReference>
<dbReference type="eggNOG" id="KOG4174">
    <property type="taxonomic scope" value="Eukaryota"/>
</dbReference>
<dbReference type="OrthoDB" id="273345at2759"/>
<sequence length="319" mass="35771">MQKSWGRDLSFSRQGGEGVAGTVVVVGDGNLSYSLALKQAFPSLNLLATTFDPFHVLEERYGAVEAIKELKSLGAAVMHEVDATNMAQTVGAHYRADCIIFNFPHHPGKGKIHKNRELLRGFFLSAANHLTSIGEIRVALCAGQGGTPQDKPRCWGDSWQITAQAAAAGLILIRMFPFEAPEGYSSSGYKSQNKGFRTEEGLVHVFVPDDRGFRGIHPPTWAHDISMWVKRSFQDDDFIQLALSHPEVYSVQRFDSFERKSLPPAARDVFKDLPEEYQESRSFRVMYRSETKAISQELARDLQLKLREEAVTELRIVLR</sequence>
<dbReference type="PANTHER" id="PTHR11538:SF26">
    <property type="entry name" value="FERREDOXIN-FOLD ANTICODON-BINDING DOMAIN-CONTAINING PROTEIN 1"/>
    <property type="match status" value="1"/>
</dbReference>
<dbReference type="AlphaFoldDB" id="L1IU17"/>
<reference evidence="2 4" key="1">
    <citation type="journal article" date="2012" name="Nature">
        <title>Algal genomes reveal evolutionary mosaicism and the fate of nucleomorphs.</title>
        <authorList>
            <consortium name="DOE Joint Genome Institute"/>
            <person name="Curtis B.A."/>
            <person name="Tanifuji G."/>
            <person name="Burki F."/>
            <person name="Gruber A."/>
            <person name="Irimia M."/>
            <person name="Maruyama S."/>
            <person name="Arias M.C."/>
            <person name="Ball S.G."/>
            <person name="Gile G.H."/>
            <person name="Hirakawa Y."/>
            <person name="Hopkins J.F."/>
            <person name="Kuo A."/>
            <person name="Rensing S.A."/>
            <person name="Schmutz J."/>
            <person name="Symeonidi A."/>
            <person name="Elias M."/>
            <person name="Eveleigh R.J."/>
            <person name="Herman E.K."/>
            <person name="Klute M.J."/>
            <person name="Nakayama T."/>
            <person name="Obornik M."/>
            <person name="Reyes-Prieto A."/>
            <person name="Armbrust E.V."/>
            <person name="Aves S.J."/>
            <person name="Beiko R.G."/>
            <person name="Coutinho P."/>
            <person name="Dacks J.B."/>
            <person name="Durnford D.G."/>
            <person name="Fast N.M."/>
            <person name="Green B.R."/>
            <person name="Grisdale C.J."/>
            <person name="Hempel F."/>
            <person name="Henrissat B."/>
            <person name="Hoppner M.P."/>
            <person name="Ishida K."/>
            <person name="Kim E."/>
            <person name="Koreny L."/>
            <person name="Kroth P.G."/>
            <person name="Liu Y."/>
            <person name="Malik S.B."/>
            <person name="Maier U.G."/>
            <person name="McRose D."/>
            <person name="Mock T."/>
            <person name="Neilson J.A."/>
            <person name="Onodera N.T."/>
            <person name="Poole A.M."/>
            <person name="Pritham E.J."/>
            <person name="Richards T.A."/>
            <person name="Rocap G."/>
            <person name="Roy S.W."/>
            <person name="Sarai C."/>
            <person name="Schaack S."/>
            <person name="Shirato S."/>
            <person name="Slamovits C.H."/>
            <person name="Spencer D.F."/>
            <person name="Suzuki S."/>
            <person name="Worden A.Z."/>
            <person name="Zauner S."/>
            <person name="Barry K."/>
            <person name="Bell C."/>
            <person name="Bharti A.K."/>
            <person name="Crow J.A."/>
            <person name="Grimwood J."/>
            <person name="Kramer R."/>
            <person name="Lindquist E."/>
            <person name="Lucas S."/>
            <person name="Salamov A."/>
            <person name="McFadden G.I."/>
            <person name="Lane C.E."/>
            <person name="Keeling P.J."/>
            <person name="Gray M.W."/>
            <person name="Grigoriev I.V."/>
            <person name="Archibald J.M."/>
        </authorList>
    </citation>
    <scope>NUCLEOTIDE SEQUENCE</scope>
    <source>
        <strain evidence="2 4">CCMP2712</strain>
    </source>
</reference>
<dbReference type="STRING" id="905079.L1IU17"/>
<evidence type="ECO:0000313" key="4">
    <source>
        <dbReference type="Proteomes" id="UP000011087"/>
    </source>
</evidence>
<dbReference type="GO" id="GO:0070042">
    <property type="term" value="F:rRNA (uridine-N3-)-methyltransferase activity"/>
    <property type="evidence" value="ECO:0007669"/>
    <property type="project" value="InterPro"/>
</dbReference>
<accession>L1IU17</accession>
<evidence type="ECO:0000313" key="3">
    <source>
        <dbReference type="EnsemblProtists" id="EKX39733"/>
    </source>
</evidence>
<proteinExistence type="predicted"/>
<dbReference type="Proteomes" id="UP000011087">
    <property type="component" value="Unassembled WGS sequence"/>
</dbReference>
<dbReference type="PROSITE" id="PS51447">
    <property type="entry name" value="FDX_ACB"/>
    <property type="match status" value="1"/>
</dbReference>
<evidence type="ECO:0000313" key="2">
    <source>
        <dbReference type="EMBL" id="EKX39733.1"/>
    </source>
</evidence>
<dbReference type="GO" id="GO:0070475">
    <property type="term" value="P:rRNA base methylation"/>
    <property type="evidence" value="ECO:0007669"/>
    <property type="project" value="InterPro"/>
</dbReference>
<gene>
    <name evidence="2" type="ORF">GUITHDRAFT_154356</name>
</gene>
<dbReference type="InterPro" id="IPR036690">
    <property type="entry name" value="Fdx_antiC-bd_sf"/>
</dbReference>
<dbReference type="GeneID" id="17296505"/>
<dbReference type="HOGENOM" id="CLU_793380_0_0_1"/>
<dbReference type="EnsemblProtists" id="EKX39733">
    <property type="protein sequence ID" value="EKX39733"/>
    <property type="gene ID" value="GUITHDRAFT_154356"/>
</dbReference>
<dbReference type="GO" id="GO:0005737">
    <property type="term" value="C:cytoplasm"/>
    <property type="evidence" value="ECO:0007669"/>
    <property type="project" value="TreeGrafter"/>
</dbReference>
<dbReference type="OMA" id="FPIEWTR"/>
<organism evidence="2">
    <name type="scientific">Guillardia theta (strain CCMP2712)</name>
    <name type="common">Cryptophyte</name>
    <dbReference type="NCBI Taxonomy" id="905079"/>
    <lineage>
        <taxon>Eukaryota</taxon>
        <taxon>Cryptophyceae</taxon>
        <taxon>Pyrenomonadales</taxon>
        <taxon>Geminigeraceae</taxon>
        <taxon>Guillardia</taxon>
    </lineage>
</organism>
<dbReference type="SMART" id="SM00896">
    <property type="entry name" value="FDX-ACB"/>
    <property type="match status" value="1"/>
</dbReference>
<name>L1IU17_GUITC</name>
<dbReference type="RefSeq" id="XP_005826713.1">
    <property type="nucleotide sequence ID" value="XM_005826656.1"/>
</dbReference>